<proteinExistence type="predicted"/>
<organism evidence="1 2">
    <name type="scientific">Shouchella xiaoxiensis</name>
    <dbReference type="NCBI Taxonomy" id="766895"/>
    <lineage>
        <taxon>Bacteria</taxon>
        <taxon>Bacillati</taxon>
        <taxon>Bacillota</taxon>
        <taxon>Bacilli</taxon>
        <taxon>Bacillales</taxon>
        <taxon>Bacillaceae</taxon>
        <taxon>Shouchella</taxon>
    </lineage>
</organism>
<accession>A0ABS2SUP0</accession>
<evidence type="ECO:0000313" key="2">
    <source>
        <dbReference type="Proteomes" id="UP001179280"/>
    </source>
</evidence>
<dbReference type="RefSeq" id="WP_204466515.1">
    <property type="nucleotide sequence ID" value="NZ_JAFBCV010000007.1"/>
</dbReference>
<name>A0ABS2SUP0_9BACI</name>
<protein>
    <recommendedName>
        <fullName evidence="3">DUF4177 domain-containing protein</fullName>
    </recommendedName>
</protein>
<dbReference type="InterPro" id="IPR025234">
    <property type="entry name" value="YjzH-like"/>
</dbReference>
<comment type="caution">
    <text evidence="1">The sequence shown here is derived from an EMBL/GenBank/DDBJ whole genome shotgun (WGS) entry which is preliminary data.</text>
</comment>
<evidence type="ECO:0008006" key="3">
    <source>
        <dbReference type="Google" id="ProtNLM"/>
    </source>
</evidence>
<dbReference type="EMBL" id="JAFBCV010000007">
    <property type="protein sequence ID" value="MBM7839212.1"/>
    <property type="molecule type" value="Genomic_DNA"/>
</dbReference>
<dbReference type="Proteomes" id="UP001179280">
    <property type="component" value="Unassembled WGS sequence"/>
</dbReference>
<sequence>MYIYEYVEVGLSNFLSTNAHRSIINDYASKGWRYVGSVPNRTGGYGQLKSNDLVFERYIEESSTS</sequence>
<evidence type="ECO:0000313" key="1">
    <source>
        <dbReference type="EMBL" id="MBM7839212.1"/>
    </source>
</evidence>
<dbReference type="Pfam" id="PF13783">
    <property type="entry name" value="DUF4177"/>
    <property type="match status" value="1"/>
</dbReference>
<reference evidence="1" key="1">
    <citation type="submission" date="2021-01" db="EMBL/GenBank/DDBJ databases">
        <title>Genomic Encyclopedia of Type Strains, Phase IV (KMG-IV): sequencing the most valuable type-strain genomes for metagenomic binning, comparative biology and taxonomic classification.</title>
        <authorList>
            <person name="Goeker M."/>
        </authorList>
    </citation>
    <scope>NUCLEOTIDE SEQUENCE</scope>
    <source>
        <strain evidence="1">DSM 21943</strain>
    </source>
</reference>
<gene>
    <name evidence="1" type="ORF">JOC54_002483</name>
</gene>
<keyword evidence="2" id="KW-1185">Reference proteome</keyword>